<name>A0AB34ILK5_PRYPA</name>
<dbReference type="AlphaFoldDB" id="A0AB34ILK5"/>
<evidence type="ECO:0000313" key="1">
    <source>
        <dbReference type="EMBL" id="KAL1503022.1"/>
    </source>
</evidence>
<gene>
    <name evidence="1" type="ORF">AB1Y20_011091</name>
</gene>
<evidence type="ECO:0000313" key="2">
    <source>
        <dbReference type="Proteomes" id="UP001515480"/>
    </source>
</evidence>
<sequence>MVGRVVLLSGHTPDPVRQDYDYRAQATDAFDRCIRAARERGVDRLRPNATVVPRLPEAAAAVRGGWKKLVAIHLAANGSSHDDVVVWHDADTVPVRRGDVVARAMRIAREQPSSAVWMQPGAQLVAATPGKAWSSFAGVPLSRVAKHLTTSNSIQSGVILVRASHAAKVFGSALIYYDARAEAAGRLVHHLARLDICSEFSALLGLQLHHKESEKMPRTLL</sequence>
<keyword evidence="2" id="KW-1185">Reference proteome</keyword>
<reference evidence="1 2" key="1">
    <citation type="journal article" date="2024" name="Science">
        <title>Giant polyketide synthase enzymes in the biosynthesis of giant marine polyether toxins.</title>
        <authorList>
            <person name="Fallon T.R."/>
            <person name="Shende V.V."/>
            <person name="Wierzbicki I.H."/>
            <person name="Pendleton A.L."/>
            <person name="Watervoot N.F."/>
            <person name="Auber R.P."/>
            <person name="Gonzalez D.J."/>
            <person name="Wisecaver J.H."/>
            <person name="Moore B.S."/>
        </authorList>
    </citation>
    <scope>NUCLEOTIDE SEQUENCE [LARGE SCALE GENOMIC DNA]</scope>
    <source>
        <strain evidence="1 2">12B1</strain>
    </source>
</reference>
<organism evidence="1 2">
    <name type="scientific">Prymnesium parvum</name>
    <name type="common">Toxic golden alga</name>
    <dbReference type="NCBI Taxonomy" id="97485"/>
    <lineage>
        <taxon>Eukaryota</taxon>
        <taxon>Haptista</taxon>
        <taxon>Haptophyta</taxon>
        <taxon>Prymnesiophyceae</taxon>
        <taxon>Prymnesiales</taxon>
        <taxon>Prymnesiaceae</taxon>
        <taxon>Prymnesium</taxon>
    </lineage>
</organism>
<protein>
    <submittedName>
        <fullName evidence="1">Uncharacterized protein</fullName>
    </submittedName>
</protein>
<dbReference type="Proteomes" id="UP001515480">
    <property type="component" value="Unassembled WGS sequence"/>
</dbReference>
<comment type="caution">
    <text evidence="1">The sequence shown here is derived from an EMBL/GenBank/DDBJ whole genome shotgun (WGS) entry which is preliminary data.</text>
</comment>
<dbReference type="EMBL" id="JBGBPQ010000022">
    <property type="protein sequence ID" value="KAL1503022.1"/>
    <property type="molecule type" value="Genomic_DNA"/>
</dbReference>
<proteinExistence type="predicted"/>
<accession>A0AB34ILK5</accession>